<name>A0A9Q9EFN0_9PEZI</name>
<dbReference type="AlphaFoldDB" id="A0A9Q9EFN0"/>
<feature type="compositionally biased region" description="Low complexity" evidence="1">
    <location>
        <begin position="212"/>
        <end position="221"/>
    </location>
</feature>
<reference evidence="2" key="1">
    <citation type="submission" date="2022-06" db="EMBL/GenBank/DDBJ databases">
        <title>Complete genome sequences of two strains of the flax pathogen Septoria linicola.</title>
        <authorList>
            <person name="Lapalu N."/>
            <person name="Simon A."/>
            <person name="Demenou B."/>
            <person name="Paumier D."/>
            <person name="Guillot M.-P."/>
            <person name="Gout L."/>
            <person name="Valade R."/>
        </authorList>
    </citation>
    <scope>NUCLEOTIDE SEQUENCE</scope>
    <source>
        <strain evidence="2">SE15195</strain>
    </source>
</reference>
<protein>
    <submittedName>
        <fullName evidence="2">Uncharacterized protein</fullName>
    </submittedName>
</protein>
<feature type="region of interest" description="Disordered" evidence="1">
    <location>
        <begin position="191"/>
        <end position="221"/>
    </location>
</feature>
<keyword evidence="3" id="KW-1185">Reference proteome</keyword>
<feature type="region of interest" description="Disordered" evidence="1">
    <location>
        <begin position="419"/>
        <end position="477"/>
    </location>
</feature>
<dbReference type="Proteomes" id="UP001056384">
    <property type="component" value="Chromosome 1"/>
</dbReference>
<gene>
    <name evidence="2" type="ORF">Slin15195_G013930</name>
</gene>
<feature type="compositionally biased region" description="Pro residues" evidence="1">
    <location>
        <begin position="423"/>
        <end position="442"/>
    </location>
</feature>
<feature type="compositionally biased region" description="Low complexity" evidence="1">
    <location>
        <begin position="244"/>
        <end position="256"/>
    </location>
</feature>
<feature type="compositionally biased region" description="Low complexity" evidence="1">
    <location>
        <begin position="443"/>
        <end position="456"/>
    </location>
</feature>
<accession>A0A9Q9EFN0</accession>
<proteinExistence type="predicted"/>
<feature type="region of interest" description="Disordered" evidence="1">
    <location>
        <begin position="244"/>
        <end position="267"/>
    </location>
</feature>
<evidence type="ECO:0000256" key="1">
    <source>
        <dbReference type="SAM" id="MobiDB-lite"/>
    </source>
</evidence>
<evidence type="ECO:0000313" key="2">
    <source>
        <dbReference type="EMBL" id="USW48074.1"/>
    </source>
</evidence>
<feature type="compositionally biased region" description="Low complexity" evidence="1">
    <location>
        <begin position="191"/>
        <end position="203"/>
    </location>
</feature>
<sequence>MVSESNSSTAVFNGRHIPALNVAAALLPGNAPLASTATTVAYHNRQRGTSHISINVIEAGREIFEHQDHQQGWTKRNMWLSICKAVYIMAVKPLHVFPTRPEARVKLAMKASSSMVLAAATTSVSYLVAAYEGLTSTIPSIAPALPTIASDADVTNAAVDLSSAQSTADESLLSTQPTSLATATALPTLPTATGLTPAGAQPAVATGNADPTSQQHSLTSSSSVLANGIDAALAATGMPKVPTMTTTTSTCLTPEPESSGAAYTQEPSSLQPLYTSADEYGQAPSYYSPQTVTTATQYSPSPEIEASSIQSAPSYVTTVSYIAGSAIPQQTFTSDCDESAAAPPASSPPLYIPTSAAIYPTTTPSLAALPSQTPLTTVTLITGSFTTYSTIITDCDSSSMIDIPSPLSTSAVPFTPAVMPSLEAPPAPTEAPSAPPALPEPTPETSCSETTEELPSSAPPQTPQETHDTSLPPPESTVATSTNILIVSESSLTPFAPPASTPPPSSLGMTTSFTMSLSTTTSLNTTLSTIPRPAITSTTTKQVNVLPSTTTTQNGGFSQGSGTADPALFAGGASSLYPSSKTLVALGFMFAAGWIV</sequence>
<dbReference type="EMBL" id="CP099418">
    <property type="protein sequence ID" value="USW48074.1"/>
    <property type="molecule type" value="Genomic_DNA"/>
</dbReference>
<evidence type="ECO:0000313" key="3">
    <source>
        <dbReference type="Proteomes" id="UP001056384"/>
    </source>
</evidence>
<organism evidence="2 3">
    <name type="scientific">Septoria linicola</name>
    <dbReference type="NCBI Taxonomy" id="215465"/>
    <lineage>
        <taxon>Eukaryota</taxon>
        <taxon>Fungi</taxon>
        <taxon>Dikarya</taxon>
        <taxon>Ascomycota</taxon>
        <taxon>Pezizomycotina</taxon>
        <taxon>Dothideomycetes</taxon>
        <taxon>Dothideomycetidae</taxon>
        <taxon>Mycosphaerellales</taxon>
        <taxon>Mycosphaerellaceae</taxon>
        <taxon>Septoria</taxon>
    </lineage>
</organism>